<organism evidence="1 2">
    <name type="scientific">Aspergillus melleus</name>
    <dbReference type="NCBI Taxonomy" id="138277"/>
    <lineage>
        <taxon>Eukaryota</taxon>
        <taxon>Fungi</taxon>
        <taxon>Dikarya</taxon>
        <taxon>Ascomycota</taxon>
        <taxon>Pezizomycotina</taxon>
        <taxon>Eurotiomycetes</taxon>
        <taxon>Eurotiomycetidae</taxon>
        <taxon>Eurotiales</taxon>
        <taxon>Aspergillaceae</taxon>
        <taxon>Aspergillus</taxon>
        <taxon>Aspergillus subgen. Circumdati</taxon>
    </lineage>
</organism>
<evidence type="ECO:0000313" key="1">
    <source>
        <dbReference type="EMBL" id="KAK1140321.1"/>
    </source>
</evidence>
<gene>
    <name evidence="1" type="ORF">N8T08_010456</name>
</gene>
<keyword evidence="2" id="KW-1185">Reference proteome</keyword>
<sequence length="343" mass="37739">MYTSRPLRHKNSIISTLTARISSKSKSTETIAIVTSMALSEQTIEFKTLDGLTLRGTLYPSSPNGPGIIMTPGFNCVKEMLGLPDVASSFQSSGFTVLLYDPRNTGQSTGEPRNEIDPMKQASDYLDAVTFLVMQEHAPVDPSRCFLWGMSFSAAVALCAGALDPRVAGLVAVAPLTDFTLASTKRDAVLARCAQDRASQIAGNEPFYLPMVTKKGENPAGFGVGIDRERYAAIVDRGKEIARGHVNRTTLQSYHKMLMWQPFGLWESSLLRNPVLMVVPELDRLSPAERQVAQFEKLKGAGKRLFVQKGVGHMDIVEGEHFPELMRVKVRFLREVMEGRIAS</sequence>
<protein>
    <submittedName>
        <fullName evidence="1">Uncharacterized protein</fullName>
    </submittedName>
</protein>
<comment type="caution">
    <text evidence="1">The sequence shown here is derived from an EMBL/GenBank/DDBJ whole genome shotgun (WGS) entry which is preliminary data.</text>
</comment>
<proteinExistence type="predicted"/>
<dbReference type="Proteomes" id="UP001177260">
    <property type="component" value="Unassembled WGS sequence"/>
</dbReference>
<accession>A0ACC3ARK2</accession>
<evidence type="ECO:0000313" key="2">
    <source>
        <dbReference type="Proteomes" id="UP001177260"/>
    </source>
</evidence>
<name>A0ACC3ARK2_9EURO</name>
<reference evidence="1 2" key="1">
    <citation type="journal article" date="2023" name="ACS Omega">
        <title>Identification of the Neoaspergillic Acid Biosynthesis Gene Cluster by Establishing an In Vitro CRISPR-Ribonucleoprotein Genetic System in Aspergillus melleus.</title>
        <authorList>
            <person name="Yuan B."/>
            <person name="Grau M.F."/>
            <person name="Murata R.M."/>
            <person name="Torok T."/>
            <person name="Venkateswaran K."/>
            <person name="Stajich J.E."/>
            <person name="Wang C.C.C."/>
        </authorList>
    </citation>
    <scope>NUCLEOTIDE SEQUENCE [LARGE SCALE GENOMIC DNA]</scope>
    <source>
        <strain evidence="1 2">IMV 1140</strain>
    </source>
</reference>
<dbReference type="EMBL" id="JAOPJF010000085">
    <property type="protein sequence ID" value="KAK1140321.1"/>
    <property type="molecule type" value="Genomic_DNA"/>
</dbReference>